<organism evidence="12 13">
    <name type="scientific">Dermatophagoides farinae</name>
    <name type="common">American house dust mite</name>
    <dbReference type="NCBI Taxonomy" id="6954"/>
    <lineage>
        <taxon>Eukaryota</taxon>
        <taxon>Metazoa</taxon>
        <taxon>Ecdysozoa</taxon>
        <taxon>Arthropoda</taxon>
        <taxon>Chelicerata</taxon>
        <taxon>Arachnida</taxon>
        <taxon>Acari</taxon>
        <taxon>Acariformes</taxon>
        <taxon>Sarcoptiformes</taxon>
        <taxon>Astigmata</taxon>
        <taxon>Psoroptidia</taxon>
        <taxon>Analgoidea</taxon>
        <taxon>Pyroglyphidae</taxon>
        <taxon>Dermatophagoidinae</taxon>
        <taxon>Dermatophagoides</taxon>
    </lineage>
</organism>
<keyword evidence="5 10" id="KW-1133">Transmembrane helix</keyword>
<evidence type="ECO:0000256" key="6">
    <source>
        <dbReference type="ARBA" id="ARBA00023040"/>
    </source>
</evidence>
<evidence type="ECO:0000256" key="7">
    <source>
        <dbReference type="ARBA" id="ARBA00023136"/>
    </source>
</evidence>
<keyword evidence="7 10" id="KW-0472">Membrane</keyword>
<feature type="transmembrane region" description="Helical" evidence="10">
    <location>
        <begin position="155"/>
        <end position="177"/>
    </location>
</feature>
<keyword evidence="4 10" id="KW-0812">Transmembrane</keyword>
<proteinExistence type="inferred from homology"/>
<dbReference type="InterPro" id="IPR001681">
    <property type="entry name" value="Neurokn_rcpt"/>
</dbReference>
<evidence type="ECO:0000256" key="10">
    <source>
        <dbReference type="SAM" id="Phobius"/>
    </source>
</evidence>
<dbReference type="PANTHER" id="PTHR46925:SF2">
    <property type="entry name" value="G-PROTEIN COUPLED RECEPTOR TKR-1-RELATED"/>
    <property type="match status" value="1"/>
</dbReference>
<evidence type="ECO:0000256" key="2">
    <source>
        <dbReference type="ARBA" id="ARBA00010663"/>
    </source>
</evidence>
<dbReference type="InterPro" id="IPR017452">
    <property type="entry name" value="GPCR_Rhodpsn_7TM"/>
</dbReference>
<feature type="transmembrane region" description="Helical" evidence="10">
    <location>
        <begin position="82"/>
        <end position="107"/>
    </location>
</feature>
<gene>
    <name evidence="12" type="ORF">DERF_006933</name>
</gene>
<dbReference type="PRINTS" id="PR00237">
    <property type="entry name" value="GPCRRHODOPSN"/>
</dbReference>
<keyword evidence="6" id="KW-0297">G-protein coupled receptor</keyword>
<keyword evidence="3" id="KW-1003">Cell membrane</keyword>
<comment type="subcellular location">
    <subcellularLocation>
        <location evidence="1">Cell membrane</location>
        <topology evidence="1">Multi-pass membrane protein</topology>
    </subcellularLocation>
</comment>
<dbReference type="Proteomes" id="UP000790347">
    <property type="component" value="Unassembled WGS sequence"/>
</dbReference>
<dbReference type="SUPFAM" id="SSF81321">
    <property type="entry name" value="Family A G protein-coupled receptor-like"/>
    <property type="match status" value="1"/>
</dbReference>
<evidence type="ECO:0000256" key="5">
    <source>
        <dbReference type="ARBA" id="ARBA00022989"/>
    </source>
</evidence>
<dbReference type="Pfam" id="PF00001">
    <property type="entry name" value="7tm_1"/>
    <property type="match status" value="1"/>
</dbReference>
<protein>
    <recommendedName>
        <fullName evidence="11">G-protein coupled receptors family 1 profile domain-containing protein</fullName>
    </recommendedName>
</protein>
<comment type="similarity">
    <text evidence="2">Belongs to the G-protein coupled receptor 1 family.</text>
</comment>
<reference evidence="12" key="1">
    <citation type="submission" date="2013-05" db="EMBL/GenBank/DDBJ databases">
        <authorList>
            <person name="Yim A.K.Y."/>
            <person name="Chan T.F."/>
            <person name="Ji K.M."/>
            <person name="Liu X.Y."/>
            <person name="Zhou J.W."/>
            <person name="Li R.Q."/>
            <person name="Yang K.Y."/>
            <person name="Li J."/>
            <person name="Li M."/>
            <person name="Law P.T.W."/>
            <person name="Wu Y.L."/>
            <person name="Cai Z.L."/>
            <person name="Qin H."/>
            <person name="Bao Y."/>
            <person name="Leung R.K.K."/>
            <person name="Ng P.K.S."/>
            <person name="Zou J."/>
            <person name="Zhong X.J."/>
            <person name="Ran P.X."/>
            <person name="Zhong N.S."/>
            <person name="Liu Z.G."/>
            <person name="Tsui S.K.W."/>
        </authorList>
    </citation>
    <scope>NUCLEOTIDE SEQUENCE</scope>
    <source>
        <strain evidence="12">Derf</strain>
        <tissue evidence="12">Whole organism</tissue>
    </source>
</reference>
<dbReference type="EMBL" id="ASGP02000003">
    <property type="protein sequence ID" value="KAH9516173.1"/>
    <property type="molecule type" value="Genomic_DNA"/>
</dbReference>
<evidence type="ECO:0000256" key="8">
    <source>
        <dbReference type="ARBA" id="ARBA00023170"/>
    </source>
</evidence>
<evidence type="ECO:0000313" key="12">
    <source>
        <dbReference type="EMBL" id="KAH9516173.1"/>
    </source>
</evidence>
<evidence type="ECO:0000256" key="1">
    <source>
        <dbReference type="ARBA" id="ARBA00004651"/>
    </source>
</evidence>
<name>A0A922I0B6_DERFA</name>
<keyword evidence="8" id="KW-0675">Receptor</keyword>
<evidence type="ECO:0000259" key="11">
    <source>
        <dbReference type="PROSITE" id="PS50262"/>
    </source>
</evidence>
<sequence length="179" mass="20118">MSIFNEKPIVNASSTIQYLNNVMEQFYLNSQFPVNLDRQSQTDTTAATAINIITTSTPTYSISASTSPTATSSLEASFLETLLWSLLFYPMVILAAIGNLLIIWIIATKPLMRNIMNQYLMNLTLSDFLSVTFNASFNFVFMLHQHWPFGKIYCIANNFIANLTIVSSVSTMMLISIDR</sequence>
<evidence type="ECO:0000256" key="4">
    <source>
        <dbReference type="ARBA" id="ARBA00022692"/>
    </source>
</evidence>
<comment type="caution">
    <text evidence="12">The sequence shown here is derived from an EMBL/GenBank/DDBJ whole genome shotgun (WGS) entry which is preliminary data.</text>
</comment>
<feature type="domain" description="G-protein coupled receptors family 1 profile" evidence="11">
    <location>
        <begin position="98"/>
        <end position="179"/>
    </location>
</feature>
<dbReference type="GO" id="GO:0004995">
    <property type="term" value="F:tachykinin receptor activity"/>
    <property type="evidence" value="ECO:0007669"/>
    <property type="project" value="InterPro"/>
</dbReference>
<keyword evidence="13" id="KW-1185">Reference proteome</keyword>
<reference evidence="12" key="2">
    <citation type="journal article" date="2022" name="Res Sq">
        <title>Comparative Genomics Reveals Insights into the Divergent Evolution of Astigmatic Mites and Household Pest Adaptations.</title>
        <authorList>
            <person name="Xiong Q."/>
            <person name="Wan A.T.-Y."/>
            <person name="Liu X.-Y."/>
            <person name="Fung C.S.-H."/>
            <person name="Xiao X."/>
            <person name="Malainual N."/>
            <person name="Hou J."/>
            <person name="Wang L."/>
            <person name="Wang M."/>
            <person name="Yang K."/>
            <person name="Cui Y."/>
            <person name="Leung E."/>
            <person name="Nong W."/>
            <person name="Shin S.-K."/>
            <person name="Au S."/>
            <person name="Jeong K.Y."/>
            <person name="Chew F.T."/>
            <person name="Hui J."/>
            <person name="Leung T.F."/>
            <person name="Tungtrongchitr A."/>
            <person name="Zhong N."/>
            <person name="Liu Z."/>
            <person name="Tsui S."/>
        </authorList>
    </citation>
    <scope>NUCLEOTIDE SEQUENCE</scope>
    <source>
        <strain evidence="12">Derf</strain>
        <tissue evidence="12">Whole organism</tissue>
    </source>
</reference>
<evidence type="ECO:0000313" key="13">
    <source>
        <dbReference type="Proteomes" id="UP000790347"/>
    </source>
</evidence>
<accession>A0A922I0B6</accession>
<evidence type="ECO:0000256" key="9">
    <source>
        <dbReference type="ARBA" id="ARBA00023224"/>
    </source>
</evidence>
<keyword evidence="9" id="KW-0807">Transducer</keyword>
<dbReference type="InterPro" id="IPR000276">
    <property type="entry name" value="GPCR_Rhodpsn"/>
</dbReference>
<dbReference type="AlphaFoldDB" id="A0A922I0B6"/>
<feature type="transmembrane region" description="Helical" evidence="10">
    <location>
        <begin position="119"/>
        <end position="143"/>
    </location>
</feature>
<evidence type="ECO:0000256" key="3">
    <source>
        <dbReference type="ARBA" id="ARBA00022475"/>
    </source>
</evidence>
<dbReference type="PROSITE" id="PS50262">
    <property type="entry name" value="G_PROTEIN_RECEP_F1_2"/>
    <property type="match status" value="1"/>
</dbReference>
<dbReference type="GO" id="GO:0005886">
    <property type="term" value="C:plasma membrane"/>
    <property type="evidence" value="ECO:0007669"/>
    <property type="project" value="UniProtKB-SubCell"/>
</dbReference>
<dbReference type="Gene3D" id="1.20.1070.10">
    <property type="entry name" value="Rhodopsin 7-helix transmembrane proteins"/>
    <property type="match status" value="1"/>
</dbReference>
<dbReference type="PANTHER" id="PTHR46925">
    <property type="entry name" value="G-PROTEIN COUPLED RECEPTOR TKR-1-RELATED"/>
    <property type="match status" value="1"/>
</dbReference>